<evidence type="ECO:0000256" key="1">
    <source>
        <dbReference type="SAM" id="Phobius"/>
    </source>
</evidence>
<feature type="transmembrane region" description="Helical" evidence="1">
    <location>
        <begin position="191"/>
        <end position="211"/>
    </location>
</feature>
<sequence length="578" mass="66076">MQYGIELPHAWGPNSTNLPRRKSDNLFHTVENYKLICSVLCGVDKMKSNRFVCFIDQYQLDLADRSRSRVVPYKEKKQKSLRKESKRDRKVAAGDGDVLHSFQAQMFGVSGIINGITSSAIETAKPAIVDGMWSVVQDFLASIPAKLSELMTNAYQGGLKLISEVTKWLADQFQALLVIVKELIVTICEVVVAHAALFGIAMFLFLIMLYVHRKELGRVYSFLGFALHKLSLRNGFKPTDISDYLKPWEYQQFTAQSLTGIAAIAGSAISIVFALTDKNALQGANGVVNFVSRLPQVCTSVEDAIKECLDFLYFKSSGKHLFESKGQLDEFREFIDDYNMLARDPKLEKNVMQDFCLTVKLEKLYRRQQNIRDYVHLLKLDPAMSQALAKAMSRVEVLYQKARVHADYYKTRIETPLLWLKGDSGQGKTSVYPHIVAGVYKRLQKAHPDLFETEFSLGMIHSRDKTSDFWEGYNQHFCCVWNEVFEKTEASERAKTATELLTACEDGAYPLNMAFEQKGKLLTYKLIGEDILIQRILILTMLGILFFIILKIKNTESRLNWGFLNPIFRWRRLMEELF</sequence>
<feature type="transmembrane region" description="Helical" evidence="1">
    <location>
        <begin position="532"/>
        <end position="550"/>
    </location>
</feature>
<dbReference type="Pfam" id="PF00910">
    <property type="entry name" value="RNA_helicase"/>
    <property type="match status" value="1"/>
</dbReference>
<reference evidence="3" key="1">
    <citation type="submission" date="2019-05" db="EMBL/GenBank/DDBJ databases">
        <title>Metatranscriptomic reconstruction reveals RNA viruses with the potential to shape carbon cycling in soil.</title>
        <authorList>
            <person name="Starr E.P."/>
            <person name="Nuccio E."/>
            <person name="Pett-Ridge J."/>
            <person name="Banfield J.F."/>
            <person name="Firestone M.K."/>
        </authorList>
    </citation>
    <scope>NUCLEOTIDE SEQUENCE</scope>
    <source>
        <strain evidence="3">H2_Rhizo_32_scaffold_97</strain>
    </source>
</reference>
<dbReference type="EMBL" id="MN036047">
    <property type="protein sequence ID" value="QDH91157.1"/>
    <property type="molecule type" value="Genomic_RNA"/>
</dbReference>
<organism evidence="3">
    <name type="scientific">Picornavirales sp</name>
    <dbReference type="NCBI Taxonomy" id="1955153"/>
    <lineage>
        <taxon>Viruses</taxon>
        <taxon>Riboviria</taxon>
        <taxon>Orthornavirae</taxon>
        <taxon>Pisuviricota</taxon>
        <taxon>Pisoniviricetes</taxon>
        <taxon>Picornavirales</taxon>
    </lineage>
</organism>
<dbReference type="GO" id="GO:0003723">
    <property type="term" value="F:RNA binding"/>
    <property type="evidence" value="ECO:0007669"/>
    <property type="project" value="InterPro"/>
</dbReference>
<evidence type="ECO:0000259" key="2">
    <source>
        <dbReference type="Pfam" id="PF00910"/>
    </source>
</evidence>
<feature type="transmembrane region" description="Helical" evidence="1">
    <location>
        <begin position="253"/>
        <end position="275"/>
    </location>
</feature>
<name>A0A514DC19_9VIRU</name>
<dbReference type="InterPro" id="IPR000605">
    <property type="entry name" value="Helicase_SF3_ssDNA/RNA_vir"/>
</dbReference>
<gene>
    <name evidence="3" type="ORF">H2Rhizo3297_000001</name>
</gene>
<keyword evidence="1" id="KW-1133">Transmembrane helix</keyword>
<feature type="domain" description="Helicase superfamily 3 single-stranded DNA/RNA virus" evidence="2">
    <location>
        <begin position="418"/>
        <end position="525"/>
    </location>
</feature>
<accession>A0A514DC19</accession>
<dbReference type="GO" id="GO:0003724">
    <property type="term" value="F:RNA helicase activity"/>
    <property type="evidence" value="ECO:0007669"/>
    <property type="project" value="InterPro"/>
</dbReference>
<keyword evidence="1" id="KW-0472">Membrane</keyword>
<proteinExistence type="predicted"/>
<protein>
    <recommendedName>
        <fullName evidence="2">Helicase superfamily 3 single-stranded DNA/RNA virus domain-containing protein</fullName>
    </recommendedName>
</protein>
<keyword evidence="1" id="KW-0812">Transmembrane</keyword>
<evidence type="ECO:0000313" key="3">
    <source>
        <dbReference type="EMBL" id="QDH91157.1"/>
    </source>
</evidence>